<dbReference type="InterPro" id="IPR001492">
    <property type="entry name" value="Flagellin"/>
</dbReference>
<protein>
    <submittedName>
        <fullName evidence="6">Flagellar hook-associated protein 3</fullName>
    </submittedName>
</protein>
<sequence>MRISTSQFYNQNIQTMDNEQSQLATYYQQLSSGTALTTPADNPLAAAQAVQLTMVSASYSQYTTNQNAALTSLQLEDKTLSSVTGTMQAISSQVVRAGDGSLNDSDRASIAKALQGYRDQLLTLANTSDGAGNYVFSGFQATTQPFTNATGGGVNYHGDDGIREAQVADTRQVATNDSGSSVFLSVPSVGTTPVSAGNAANTGTGTIGRASITNPVVTTNGHSYSIAFGGTAAAPTYTVTDNTVVPPTTTAATAYNANTPIPLGAGMQVAITGAPNPGDTFSVTPSTAPQNSSMFSTLDSMIAALQQPVSNNPAAQATLSNALTTGLSAFQNSLTNVTVVQASVGGREQELQALQTTTQTNSLQTKSDLASLTGVDMVSAISNFELTQNALQAAQQSFVKIQGMSLFQYIGG</sequence>
<keyword evidence="7" id="KW-1185">Reference proteome</keyword>
<dbReference type="GO" id="GO:0005198">
    <property type="term" value="F:structural molecule activity"/>
    <property type="evidence" value="ECO:0007669"/>
    <property type="project" value="InterPro"/>
</dbReference>
<dbReference type="GO" id="GO:0071973">
    <property type="term" value="P:bacterial-type flagellum-dependent cell motility"/>
    <property type="evidence" value="ECO:0007669"/>
    <property type="project" value="InterPro"/>
</dbReference>
<evidence type="ECO:0000256" key="1">
    <source>
        <dbReference type="ARBA" id="ARBA00004365"/>
    </source>
</evidence>
<comment type="subcellular location">
    <subcellularLocation>
        <location evidence="1">Bacterial flagellum</location>
    </subcellularLocation>
    <subcellularLocation>
        <location evidence="2">Secreted</location>
    </subcellularLocation>
</comment>
<keyword evidence="4" id="KW-0975">Bacterial flagellum</keyword>
<name>A0A2N7VTV7_9BURK</name>
<dbReference type="GO" id="GO:0005576">
    <property type="term" value="C:extracellular region"/>
    <property type="evidence" value="ECO:0007669"/>
    <property type="project" value="UniProtKB-SubCell"/>
</dbReference>
<keyword evidence="6" id="KW-0282">Flagellum</keyword>
<accession>A0A2N7VTV7</accession>
<dbReference type="InterPro" id="IPR001029">
    <property type="entry name" value="Flagellin_N"/>
</dbReference>
<evidence type="ECO:0000256" key="2">
    <source>
        <dbReference type="ARBA" id="ARBA00004613"/>
    </source>
</evidence>
<dbReference type="PANTHER" id="PTHR42792">
    <property type="entry name" value="FLAGELLIN"/>
    <property type="match status" value="1"/>
</dbReference>
<comment type="caution">
    <text evidence="6">The sequence shown here is derived from an EMBL/GenBank/DDBJ whole genome shotgun (WGS) entry which is preliminary data.</text>
</comment>
<comment type="similarity">
    <text evidence="3">Belongs to the bacterial flagellin family.</text>
</comment>
<dbReference type="GO" id="GO:0009424">
    <property type="term" value="C:bacterial-type flagellum hook"/>
    <property type="evidence" value="ECO:0007669"/>
    <property type="project" value="InterPro"/>
</dbReference>
<reference evidence="6 7" key="1">
    <citation type="submission" date="2018-01" db="EMBL/GenBank/DDBJ databases">
        <title>Whole genome analyses suggest that Burkholderia sensu lato contains two further novel genera in the rhizoxinica-symbiotica group Mycetohabitans gen. nov., and Trinickia gen. nov.: implications for the evolution of diazotrophy and nodulation in the Burkholderiaceae.</title>
        <authorList>
            <person name="Estrada-de los Santos P."/>
            <person name="Palmer M."/>
            <person name="Chavez-Ramirez B."/>
            <person name="Beukes C."/>
            <person name="Steenkamp E.T."/>
            <person name="Hirsch A.M."/>
            <person name="Manyaka P."/>
            <person name="Maluk M."/>
            <person name="Lafos M."/>
            <person name="Crook M."/>
            <person name="Gross E."/>
            <person name="Simon M.F."/>
            <person name="Bueno dos Reis Junior F."/>
            <person name="Poole P.S."/>
            <person name="Venter S.N."/>
            <person name="James E.K."/>
        </authorList>
    </citation>
    <scope>NUCLEOTIDE SEQUENCE [LARGE SCALE GENOMIC DNA]</scope>
    <source>
        <strain evidence="6 7">GP25-8</strain>
    </source>
</reference>
<dbReference type="InterPro" id="IPR013384">
    <property type="entry name" value="Flagell_FlgL"/>
</dbReference>
<evidence type="ECO:0000259" key="5">
    <source>
        <dbReference type="Pfam" id="PF00669"/>
    </source>
</evidence>
<dbReference type="AlphaFoldDB" id="A0A2N7VTV7"/>
<dbReference type="NCBIfam" id="TIGR02550">
    <property type="entry name" value="flagell_flgL"/>
    <property type="match status" value="1"/>
</dbReference>
<organism evidence="6 7">
    <name type="scientific">Trinickia soli</name>
    <dbReference type="NCBI Taxonomy" id="380675"/>
    <lineage>
        <taxon>Bacteria</taxon>
        <taxon>Pseudomonadati</taxon>
        <taxon>Pseudomonadota</taxon>
        <taxon>Betaproteobacteria</taxon>
        <taxon>Burkholderiales</taxon>
        <taxon>Burkholderiaceae</taxon>
        <taxon>Trinickia</taxon>
    </lineage>
</organism>
<feature type="domain" description="Flagellin N-terminal" evidence="5">
    <location>
        <begin position="3"/>
        <end position="139"/>
    </location>
</feature>
<dbReference type="RefSeq" id="WP_102611519.1">
    <property type="nucleotide sequence ID" value="NZ_CADIKD010000012.1"/>
</dbReference>
<dbReference type="PANTHER" id="PTHR42792:SF1">
    <property type="entry name" value="FLAGELLAR HOOK-ASSOCIATED PROTEIN 3"/>
    <property type="match status" value="1"/>
</dbReference>
<dbReference type="Proteomes" id="UP000235347">
    <property type="component" value="Unassembled WGS sequence"/>
</dbReference>
<proteinExistence type="inferred from homology"/>
<keyword evidence="6" id="KW-0966">Cell projection</keyword>
<dbReference type="SUPFAM" id="SSF64518">
    <property type="entry name" value="Phase 1 flagellin"/>
    <property type="match status" value="1"/>
</dbReference>
<dbReference type="EMBL" id="PNYB01000018">
    <property type="protein sequence ID" value="PMS20584.1"/>
    <property type="molecule type" value="Genomic_DNA"/>
</dbReference>
<evidence type="ECO:0000313" key="7">
    <source>
        <dbReference type="Proteomes" id="UP000235347"/>
    </source>
</evidence>
<evidence type="ECO:0000256" key="3">
    <source>
        <dbReference type="ARBA" id="ARBA00005709"/>
    </source>
</evidence>
<evidence type="ECO:0000313" key="6">
    <source>
        <dbReference type="EMBL" id="PMS20584.1"/>
    </source>
</evidence>
<dbReference type="Pfam" id="PF00669">
    <property type="entry name" value="Flagellin_N"/>
    <property type="match status" value="1"/>
</dbReference>
<gene>
    <name evidence="6" type="primary">flgL</name>
    <name evidence="6" type="ORF">C0Z19_19720</name>
</gene>
<dbReference type="Gene3D" id="1.20.1330.10">
    <property type="entry name" value="f41 fragment of flagellin, N-terminal domain"/>
    <property type="match status" value="1"/>
</dbReference>
<keyword evidence="6" id="KW-0969">Cilium</keyword>
<evidence type="ECO:0000256" key="4">
    <source>
        <dbReference type="ARBA" id="ARBA00023143"/>
    </source>
</evidence>